<accession>A0ACB9ZUY2</accession>
<protein>
    <submittedName>
        <fullName evidence="1">Uncharacterized protein</fullName>
    </submittedName>
</protein>
<proteinExistence type="predicted"/>
<gene>
    <name evidence="1" type="ORF">M9H77_29610</name>
</gene>
<evidence type="ECO:0000313" key="1">
    <source>
        <dbReference type="EMBL" id="KAI5652423.1"/>
    </source>
</evidence>
<dbReference type="EMBL" id="CM044707">
    <property type="protein sequence ID" value="KAI5652423.1"/>
    <property type="molecule type" value="Genomic_DNA"/>
</dbReference>
<evidence type="ECO:0000313" key="2">
    <source>
        <dbReference type="Proteomes" id="UP001060085"/>
    </source>
</evidence>
<name>A0ACB9ZUY2_CATRO</name>
<organism evidence="1 2">
    <name type="scientific">Catharanthus roseus</name>
    <name type="common">Madagascar periwinkle</name>
    <name type="synonym">Vinca rosea</name>
    <dbReference type="NCBI Taxonomy" id="4058"/>
    <lineage>
        <taxon>Eukaryota</taxon>
        <taxon>Viridiplantae</taxon>
        <taxon>Streptophyta</taxon>
        <taxon>Embryophyta</taxon>
        <taxon>Tracheophyta</taxon>
        <taxon>Spermatophyta</taxon>
        <taxon>Magnoliopsida</taxon>
        <taxon>eudicotyledons</taxon>
        <taxon>Gunneridae</taxon>
        <taxon>Pentapetalae</taxon>
        <taxon>asterids</taxon>
        <taxon>lamiids</taxon>
        <taxon>Gentianales</taxon>
        <taxon>Apocynaceae</taxon>
        <taxon>Rauvolfioideae</taxon>
        <taxon>Vinceae</taxon>
        <taxon>Catharanthinae</taxon>
        <taxon>Catharanthus</taxon>
    </lineage>
</organism>
<reference evidence="2" key="1">
    <citation type="journal article" date="2023" name="Nat. Plants">
        <title>Single-cell RNA sequencing provides a high-resolution roadmap for understanding the multicellular compartmentation of specialized metabolism.</title>
        <authorList>
            <person name="Sun S."/>
            <person name="Shen X."/>
            <person name="Li Y."/>
            <person name="Li Y."/>
            <person name="Wang S."/>
            <person name="Li R."/>
            <person name="Zhang H."/>
            <person name="Shen G."/>
            <person name="Guo B."/>
            <person name="Wei J."/>
            <person name="Xu J."/>
            <person name="St-Pierre B."/>
            <person name="Chen S."/>
            <person name="Sun C."/>
        </authorList>
    </citation>
    <scope>NUCLEOTIDE SEQUENCE [LARGE SCALE GENOMIC DNA]</scope>
</reference>
<dbReference type="Proteomes" id="UP001060085">
    <property type="component" value="Linkage Group LG07"/>
</dbReference>
<sequence>MILYILSGSSLPCQAFEIFLLSVMEPKRTKRKRSVRGRINHLPDEILVRIISLLPLKEAARTSVLSRRWTKLWTNINRLDFEASDKLLLPWESNISQKDSVKYIEWVNIVLKGHRGLSLEEFRVSSALTNSSRKHIDEWIKYAFECRVQKLELDLVNDSFSRSYFFGRNIPDSGLKSLRELSLKFVNVNGEVLQFFIYNCPFLETVFVDGSRHLINLQVSGLSLALRSLEICHCINVESIVLHDLSLVSLTMVGIKDSYEKLFLKNVDKLVNLKISHMSTTYFIGHAFCWLSYCLPQLEGLTLFLSKVEEEAEHVTCPQLTRLKVLVVEVDASTDRSLMGMISLIRAAPNLEVFVLRLNWWGHPKRGKRKLKKAAALPLHSIKTVMFLGYYGRTSDLEIINYFLENGVSLEKILIDPYNIEYIHFIPDTNIIEEQLIARSYVQKQLEGIIPPHIKLVM</sequence>
<comment type="caution">
    <text evidence="1">The sequence shown here is derived from an EMBL/GenBank/DDBJ whole genome shotgun (WGS) entry which is preliminary data.</text>
</comment>
<keyword evidence="2" id="KW-1185">Reference proteome</keyword>